<evidence type="ECO:0000256" key="10">
    <source>
        <dbReference type="PIRSR" id="PIRSR036565-2"/>
    </source>
</evidence>
<dbReference type="Pfam" id="PF02776">
    <property type="entry name" value="TPP_enzyme_N"/>
    <property type="match status" value="1"/>
</dbReference>
<dbReference type="GO" id="GO:0000949">
    <property type="term" value="P:aromatic amino acid family catabolic process to alcohol via Ehrlich pathway"/>
    <property type="evidence" value="ECO:0007669"/>
    <property type="project" value="TreeGrafter"/>
</dbReference>
<organism evidence="15 16">
    <name type="scientific">Pyrrhoderma noxium</name>
    <dbReference type="NCBI Taxonomy" id="2282107"/>
    <lineage>
        <taxon>Eukaryota</taxon>
        <taxon>Fungi</taxon>
        <taxon>Dikarya</taxon>
        <taxon>Basidiomycota</taxon>
        <taxon>Agaricomycotina</taxon>
        <taxon>Agaricomycetes</taxon>
        <taxon>Hymenochaetales</taxon>
        <taxon>Hymenochaetaceae</taxon>
        <taxon>Pyrrhoderma</taxon>
    </lineage>
</organism>
<evidence type="ECO:0000256" key="1">
    <source>
        <dbReference type="ARBA" id="ARBA00001964"/>
    </source>
</evidence>
<dbReference type="CDD" id="cd02005">
    <property type="entry name" value="TPP_PDC_IPDC"/>
    <property type="match status" value="1"/>
</dbReference>
<evidence type="ECO:0000259" key="14">
    <source>
        <dbReference type="Pfam" id="PF02776"/>
    </source>
</evidence>
<dbReference type="FunFam" id="3.40.50.970:FF:000024">
    <property type="entry name" value="Pyruvate decarboxylase isozyme"/>
    <property type="match status" value="1"/>
</dbReference>
<dbReference type="InterPro" id="IPR012110">
    <property type="entry name" value="PDC/IPDC-like"/>
</dbReference>
<dbReference type="STRING" id="2282107.A0A286UCU3"/>
<evidence type="ECO:0000259" key="13">
    <source>
        <dbReference type="Pfam" id="PF02775"/>
    </source>
</evidence>
<evidence type="ECO:0000256" key="3">
    <source>
        <dbReference type="ARBA" id="ARBA00007812"/>
    </source>
</evidence>
<feature type="binding site" evidence="10">
    <location>
        <position position="500"/>
    </location>
    <ligand>
        <name>Mg(2+)</name>
        <dbReference type="ChEBI" id="CHEBI:18420"/>
    </ligand>
</feature>
<dbReference type="Pfam" id="PF02775">
    <property type="entry name" value="TPP_enzyme_C"/>
    <property type="match status" value="1"/>
</dbReference>
<comment type="similarity">
    <text evidence="3 11">Belongs to the TPP enzyme family.</text>
</comment>
<evidence type="ECO:0000259" key="12">
    <source>
        <dbReference type="Pfam" id="PF00205"/>
    </source>
</evidence>
<dbReference type="GO" id="GO:0030976">
    <property type="term" value="F:thiamine pyrophosphate binding"/>
    <property type="evidence" value="ECO:0007669"/>
    <property type="project" value="InterPro"/>
</dbReference>
<keyword evidence="5" id="KW-0210">Decarboxylase</keyword>
<feature type="binding site" evidence="10">
    <location>
        <position position="498"/>
    </location>
    <ligand>
        <name>Mg(2+)</name>
        <dbReference type="ChEBI" id="CHEBI:18420"/>
    </ligand>
</feature>
<evidence type="ECO:0000256" key="5">
    <source>
        <dbReference type="ARBA" id="ARBA00022793"/>
    </source>
</evidence>
<keyword evidence="7 11" id="KW-0786">Thiamine pyrophosphate</keyword>
<dbReference type="PANTHER" id="PTHR43452:SF30">
    <property type="entry name" value="PYRUVATE DECARBOXYLASE ISOZYME 1-RELATED"/>
    <property type="match status" value="1"/>
</dbReference>
<feature type="domain" description="Thiamine pyrophosphate enzyme N-terminal TPP-binding" evidence="14">
    <location>
        <begin position="31"/>
        <end position="137"/>
    </location>
</feature>
<accession>A0A286UCU3</accession>
<dbReference type="AlphaFoldDB" id="A0A286UCU3"/>
<protein>
    <submittedName>
        <fullName evidence="15">Pyruvate decarboxylase</fullName>
    </submittedName>
</protein>
<dbReference type="GO" id="GO:0005829">
    <property type="term" value="C:cytosol"/>
    <property type="evidence" value="ECO:0007669"/>
    <property type="project" value="TreeGrafter"/>
</dbReference>
<proteinExistence type="inferred from homology"/>
<dbReference type="Proteomes" id="UP000217199">
    <property type="component" value="Unassembled WGS sequence"/>
</dbReference>
<evidence type="ECO:0000313" key="16">
    <source>
        <dbReference type="Proteomes" id="UP000217199"/>
    </source>
</evidence>
<dbReference type="SUPFAM" id="SSF52518">
    <property type="entry name" value="Thiamin diphosphate-binding fold (THDP-binding)"/>
    <property type="match status" value="2"/>
</dbReference>
<dbReference type="FunCoup" id="A0A286UCU3">
    <property type="interactions" value="106"/>
</dbReference>
<keyword evidence="6 10" id="KW-0460">Magnesium</keyword>
<dbReference type="InterPro" id="IPR012000">
    <property type="entry name" value="Thiamin_PyroP_enz_cen_dom"/>
</dbReference>
<dbReference type="SUPFAM" id="SSF52467">
    <property type="entry name" value="DHS-like NAD/FAD-binding domain"/>
    <property type="match status" value="1"/>
</dbReference>
<dbReference type="FunFam" id="3.40.50.970:FF:000019">
    <property type="entry name" value="Pyruvate decarboxylase isozyme"/>
    <property type="match status" value="1"/>
</dbReference>
<dbReference type="InterPro" id="IPR047213">
    <property type="entry name" value="TPP_PYR_PDC_IPDC-like"/>
</dbReference>
<feature type="domain" description="Thiamine pyrophosphate enzyme TPP-binding" evidence="13">
    <location>
        <begin position="427"/>
        <end position="506"/>
    </location>
</feature>
<gene>
    <name evidence="15" type="ORF">PNOK_0740800</name>
</gene>
<dbReference type="PANTHER" id="PTHR43452">
    <property type="entry name" value="PYRUVATE DECARBOXYLASE"/>
    <property type="match status" value="1"/>
</dbReference>
<dbReference type="Gene3D" id="3.40.50.1220">
    <property type="entry name" value="TPP-binding domain"/>
    <property type="match status" value="1"/>
</dbReference>
<evidence type="ECO:0000256" key="7">
    <source>
        <dbReference type="ARBA" id="ARBA00023052"/>
    </source>
</evidence>
<dbReference type="InterPro" id="IPR029061">
    <property type="entry name" value="THDP-binding"/>
</dbReference>
<evidence type="ECO:0000313" key="15">
    <source>
        <dbReference type="EMBL" id="PAV17344.1"/>
    </source>
</evidence>
<dbReference type="InParanoid" id="A0A286UCU3"/>
<dbReference type="GO" id="GO:0004737">
    <property type="term" value="F:pyruvate decarboxylase activity"/>
    <property type="evidence" value="ECO:0007669"/>
    <property type="project" value="TreeGrafter"/>
</dbReference>
<keyword evidence="8" id="KW-0496">Mitochondrion</keyword>
<feature type="domain" description="Thiamine pyrophosphate enzyme central" evidence="12">
    <location>
        <begin position="229"/>
        <end position="348"/>
    </location>
</feature>
<evidence type="ECO:0000256" key="11">
    <source>
        <dbReference type="RuleBase" id="RU362132"/>
    </source>
</evidence>
<dbReference type="InterPro" id="IPR029035">
    <property type="entry name" value="DHS-like_NAD/FAD-binding_dom"/>
</dbReference>
<keyword evidence="4 10" id="KW-0479">Metal-binding</keyword>
<evidence type="ECO:0000256" key="2">
    <source>
        <dbReference type="ARBA" id="ARBA00004173"/>
    </source>
</evidence>
<keyword evidence="9" id="KW-0456">Lyase</keyword>
<dbReference type="OrthoDB" id="3970464at2759"/>
<reference evidence="15 16" key="1">
    <citation type="journal article" date="2017" name="Mol. Ecol.">
        <title>Comparative and population genomic landscape of Phellinus noxius: A hypervariable fungus causing root rot in trees.</title>
        <authorList>
            <person name="Chung C.L."/>
            <person name="Lee T.J."/>
            <person name="Akiba M."/>
            <person name="Lee H.H."/>
            <person name="Kuo T.H."/>
            <person name="Liu D."/>
            <person name="Ke H.M."/>
            <person name="Yokoi T."/>
            <person name="Roa M.B."/>
            <person name="Lu M.J."/>
            <person name="Chang Y.Y."/>
            <person name="Ann P.J."/>
            <person name="Tsai J.N."/>
            <person name="Chen C.Y."/>
            <person name="Tzean S.S."/>
            <person name="Ota Y."/>
            <person name="Hattori T."/>
            <person name="Sahashi N."/>
            <person name="Liou R.F."/>
            <person name="Kikuchi T."/>
            <person name="Tsai I.J."/>
        </authorList>
    </citation>
    <scope>NUCLEOTIDE SEQUENCE [LARGE SCALE GENOMIC DNA]</scope>
    <source>
        <strain evidence="15 16">FFPRI411160</strain>
    </source>
</reference>
<dbReference type="InterPro" id="IPR012001">
    <property type="entry name" value="Thiamin_PyroP_enz_TPP-bd_dom"/>
</dbReference>
<evidence type="ECO:0000256" key="8">
    <source>
        <dbReference type="ARBA" id="ARBA00023128"/>
    </source>
</evidence>
<comment type="caution">
    <text evidence="15">The sequence shown here is derived from an EMBL/GenBank/DDBJ whole genome shotgun (WGS) entry which is preliminary data.</text>
</comment>
<comment type="cofactor">
    <cofactor evidence="1">
        <name>thiamine diphosphate</name>
        <dbReference type="ChEBI" id="CHEBI:58937"/>
    </cofactor>
</comment>
<dbReference type="CDD" id="cd07038">
    <property type="entry name" value="TPP_PYR_PDC_IPDC_like"/>
    <property type="match status" value="1"/>
</dbReference>
<dbReference type="GO" id="GO:0000287">
    <property type="term" value="F:magnesium ion binding"/>
    <property type="evidence" value="ECO:0007669"/>
    <property type="project" value="InterPro"/>
</dbReference>
<feature type="binding site" evidence="10">
    <location>
        <position position="471"/>
    </location>
    <ligand>
        <name>Mg(2+)</name>
        <dbReference type="ChEBI" id="CHEBI:18420"/>
    </ligand>
</feature>
<evidence type="ECO:0000256" key="6">
    <source>
        <dbReference type="ARBA" id="ARBA00022842"/>
    </source>
</evidence>
<name>A0A286UCU3_9AGAM</name>
<dbReference type="GO" id="GO:0005634">
    <property type="term" value="C:nucleus"/>
    <property type="evidence" value="ECO:0007669"/>
    <property type="project" value="TreeGrafter"/>
</dbReference>
<comment type="cofactor">
    <cofactor evidence="10">
        <name>Mg(2+)</name>
        <dbReference type="ChEBI" id="CHEBI:18420"/>
    </cofactor>
    <text evidence="10">Binds 1 Mg(2+) per subunit.</text>
</comment>
<dbReference type="GO" id="GO:0005739">
    <property type="term" value="C:mitochondrion"/>
    <property type="evidence" value="ECO:0007669"/>
    <property type="project" value="UniProtKB-SubCell"/>
</dbReference>
<keyword evidence="16" id="KW-1185">Reference proteome</keyword>
<dbReference type="PIRSF" id="PIRSF036565">
    <property type="entry name" value="Pyruvt_ip_decrb"/>
    <property type="match status" value="1"/>
</dbReference>
<sequence length="596" mass="65467">MSAEEVTRLRQEVSALQQQAKGANAGEPIYLGQYLLERLAQLGVTQMFGVPGDFNLGFLDLVEDHKSINWVGNCNELNASYAADGYARVKWNSIGVLLTTFGVGELSAINGLAGAFSEHVPILHIVGVPSTAQFKTKPMLHHTLGDGRFDAYEKAAEQFTVAQAHLMSAEVAAAEIDRVLTSCVLSARPVYLTLPTDLVYTRVPSGRLLTPLPTFPPPNEPNTQEFVLNEIAKLVEEAQGNAVILVDACAVRHHVIKETRELVKKTGFPVYSAPMGKGTVCEADERYGGIYVGSLTREDIKEKVENAKLIISIGSLKSDFNTGNFTYSIPTERTIELHSDHTLVRYAYYPGLGMRRLLPELTARLTAHEPTARSLPVPKFAPSTPPPDDSPIITHDWMWQRVGAFLRPRDVFVAETGTSSFGALDVPMPDDVTFVSQILWGSIGWTVGSTLGAALAARDLGLGRTILFIGDGSLQLTVQEISAMIRSGVAPILFVLNNSGYTIERYLHGRVRKYNDISNWKWTQLLSLFQGLPEGEKPVGKSYTVSTKTEFDALLSDVDFAAAREIQLVEVMMDKFDAPRALRRQAEVVKARNSEF</sequence>
<comment type="subcellular location">
    <subcellularLocation>
        <location evidence="2">Mitochondrion</location>
    </subcellularLocation>
</comment>
<evidence type="ECO:0000256" key="9">
    <source>
        <dbReference type="ARBA" id="ARBA00023239"/>
    </source>
</evidence>
<dbReference type="InterPro" id="IPR011766">
    <property type="entry name" value="TPP_enzyme_TPP-bd"/>
</dbReference>
<evidence type="ECO:0000256" key="4">
    <source>
        <dbReference type="ARBA" id="ARBA00022723"/>
    </source>
</evidence>
<dbReference type="Pfam" id="PF00205">
    <property type="entry name" value="TPP_enzyme_M"/>
    <property type="match status" value="1"/>
</dbReference>
<keyword evidence="15" id="KW-0670">Pyruvate</keyword>
<dbReference type="EMBL" id="NBII01000007">
    <property type="protein sequence ID" value="PAV17344.1"/>
    <property type="molecule type" value="Genomic_DNA"/>
</dbReference>
<dbReference type="InterPro" id="IPR047214">
    <property type="entry name" value="TPP_PDC_IPDC"/>
</dbReference>
<dbReference type="Gene3D" id="3.40.50.970">
    <property type="match status" value="2"/>
</dbReference>